<sequence>MTSSRLGSPSNSAKSTRVCTSLSALGATAGGGRFRPEATIFANAQRLDNGSGASRPAAARSGPPWPGAINGGSRKYCPPCPNAQA</sequence>
<dbReference type="AlphaFoldDB" id="A0A428W4F8"/>
<evidence type="ECO:0000313" key="3">
    <source>
        <dbReference type="Proteomes" id="UP000286716"/>
    </source>
</evidence>
<dbReference type="Proteomes" id="UP000286716">
    <property type="component" value="Unassembled WGS sequence"/>
</dbReference>
<gene>
    <name evidence="2" type="ORF">DMA12_34770</name>
</gene>
<proteinExistence type="predicted"/>
<dbReference type="EMBL" id="QHHU01000063">
    <property type="protein sequence ID" value="RSM37923.1"/>
    <property type="molecule type" value="Genomic_DNA"/>
</dbReference>
<accession>A0A428W4F8</accession>
<comment type="caution">
    <text evidence="2">The sequence shown here is derived from an EMBL/GenBank/DDBJ whole genome shotgun (WGS) entry which is preliminary data.</text>
</comment>
<evidence type="ECO:0000313" key="2">
    <source>
        <dbReference type="EMBL" id="RSM37923.1"/>
    </source>
</evidence>
<name>A0A428W4F8_AMYBA</name>
<keyword evidence="3" id="KW-1185">Reference proteome</keyword>
<organism evidence="2 3">
    <name type="scientific">Amycolatopsis balhimycina DSM 5908</name>
    <dbReference type="NCBI Taxonomy" id="1081091"/>
    <lineage>
        <taxon>Bacteria</taxon>
        <taxon>Bacillati</taxon>
        <taxon>Actinomycetota</taxon>
        <taxon>Actinomycetes</taxon>
        <taxon>Pseudonocardiales</taxon>
        <taxon>Pseudonocardiaceae</taxon>
        <taxon>Amycolatopsis</taxon>
    </lineage>
</organism>
<reference evidence="2 3" key="1">
    <citation type="submission" date="2018-05" db="EMBL/GenBank/DDBJ databases">
        <title>Evolution of GPA BGCs.</title>
        <authorList>
            <person name="Waglechner N."/>
            <person name="Wright G.D."/>
        </authorList>
    </citation>
    <scope>NUCLEOTIDE SEQUENCE [LARGE SCALE GENOMIC DNA]</scope>
    <source>
        <strain evidence="2 3">DSM 5908</strain>
    </source>
</reference>
<evidence type="ECO:0000256" key="1">
    <source>
        <dbReference type="SAM" id="MobiDB-lite"/>
    </source>
</evidence>
<feature type="region of interest" description="Disordered" evidence="1">
    <location>
        <begin position="45"/>
        <end position="85"/>
    </location>
</feature>
<feature type="compositionally biased region" description="Low complexity" evidence="1">
    <location>
        <begin position="50"/>
        <end position="62"/>
    </location>
</feature>
<protein>
    <submittedName>
        <fullName evidence="2">Uncharacterized protein</fullName>
    </submittedName>
</protein>
<dbReference type="RefSeq" id="WP_020646504.1">
    <property type="nucleotide sequence ID" value="NZ_QHHU01000063.1"/>
</dbReference>